<feature type="transmembrane region" description="Helical" evidence="1">
    <location>
        <begin position="57"/>
        <end position="77"/>
    </location>
</feature>
<keyword evidence="3" id="KW-1185">Reference proteome</keyword>
<organism evidence="2 3">
    <name type="scientific">Staphylococcus phage MCE-2014</name>
    <dbReference type="NCBI Taxonomy" id="1524910"/>
    <lineage>
        <taxon>Viruses</taxon>
        <taxon>Duplodnaviria</taxon>
        <taxon>Heunggongvirae</taxon>
        <taxon>Uroviricota</taxon>
        <taxon>Caudoviricetes</taxon>
        <taxon>Herelleviridae</taxon>
        <taxon>Twortvirinae</taxon>
        <taxon>Kayvirus</taxon>
        <taxon>Kayvirus MCE2014</taxon>
    </lineage>
</organism>
<protein>
    <recommendedName>
        <fullName evidence="4">MbpY</fullName>
    </recommendedName>
</protein>
<evidence type="ECO:0000313" key="2">
    <source>
        <dbReference type="EMBL" id="AII27007.1"/>
    </source>
</evidence>
<keyword evidence="1" id="KW-1133">Transmembrane helix</keyword>
<evidence type="ECO:0000313" key="3">
    <source>
        <dbReference type="Proteomes" id="UP000028960"/>
    </source>
</evidence>
<dbReference type="RefSeq" id="YP_009098097.1">
    <property type="nucleotide sequence ID" value="NC_025416.1"/>
</dbReference>
<sequence length="82" mass="9101">MISSFDSVLLIIYIIISFAVAMAILYLVFKGMTLLLDKLMMMLLSKTTLDVEACSMIMAVISTIVFGIIVLLIWLAVNNILL</sequence>
<dbReference type="GeneID" id="22276355"/>
<evidence type="ECO:0008006" key="4">
    <source>
        <dbReference type="Google" id="ProtNLM"/>
    </source>
</evidence>
<keyword evidence="1" id="KW-0472">Membrane</keyword>
<keyword evidence="1" id="KW-0812">Transmembrane</keyword>
<accession>A0A076G683</accession>
<proteinExistence type="predicted"/>
<reference evidence="2 3" key="1">
    <citation type="journal article" date="2014" name="Appl. Environ. Microbiol.">
        <title>Combined Use of Bacteriophage K and a Novel Bacteriophage To Reduce Staphylococcus aureus Biofilm Formation.</title>
        <authorList>
            <person name="Alves D.R."/>
            <person name="Gaudion A."/>
            <person name="Bean J.E."/>
            <person name="Perez Esteban P."/>
            <person name="Arnot T.C."/>
            <person name="Harper D.R."/>
            <person name="Kot W."/>
            <person name="Hansen L.H."/>
            <person name="Enright M.C."/>
            <person name="Jenkins A.T."/>
        </authorList>
    </citation>
    <scope>NUCLEOTIDE SEQUENCE [LARGE SCALE GENOMIC DNA]</scope>
</reference>
<name>A0A076G683_9CAUD</name>
<dbReference type="EMBL" id="KJ888149">
    <property type="protein sequence ID" value="AII27007.1"/>
    <property type="molecule type" value="Genomic_DNA"/>
</dbReference>
<feature type="transmembrane region" description="Helical" evidence="1">
    <location>
        <begin position="12"/>
        <end position="36"/>
    </location>
</feature>
<evidence type="ECO:0000256" key="1">
    <source>
        <dbReference type="SAM" id="Phobius"/>
    </source>
</evidence>
<dbReference type="KEGG" id="vg:22276355"/>
<dbReference type="Proteomes" id="UP000028960">
    <property type="component" value="Segment"/>
</dbReference>